<keyword evidence="5 7" id="KW-0460">Magnesium</keyword>
<dbReference type="AlphaFoldDB" id="A0A6I3QA58"/>
<dbReference type="PANTHER" id="PTHR43873">
    <property type="entry name" value="COBYRINATE A,C-DIAMIDE SYNTHASE"/>
    <property type="match status" value="1"/>
</dbReference>
<dbReference type="InterPro" id="IPR002586">
    <property type="entry name" value="CobQ/CobB/MinD/ParA_Nub-bd_dom"/>
</dbReference>
<comment type="caution">
    <text evidence="10">The sequence shown here is derived from an EMBL/GenBank/DDBJ whole genome shotgun (WGS) entry which is preliminary data.</text>
</comment>
<dbReference type="RefSeq" id="WP_155201732.1">
    <property type="nucleotide sequence ID" value="NZ_WMZL01000031.1"/>
</dbReference>
<evidence type="ECO:0000259" key="9">
    <source>
        <dbReference type="Pfam" id="PF07685"/>
    </source>
</evidence>
<dbReference type="EC" id="6.3.5.11" evidence="7"/>
<dbReference type="InterPro" id="IPR004484">
    <property type="entry name" value="CbiA/CobB_synth"/>
</dbReference>
<dbReference type="Gene3D" id="3.40.50.880">
    <property type="match status" value="1"/>
</dbReference>
<dbReference type="Gene3D" id="3.40.50.300">
    <property type="entry name" value="P-loop containing nucleotide triphosphate hydrolases"/>
    <property type="match status" value="1"/>
</dbReference>
<evidence type="ECO:0000256" key="1">
    <source>
        <dbReference type="ARBA" id="ARBA00001946"/>
    </source>
</evidence>
<dbReference type="NCBIfam" id="TIGR00379">
    <property type="entry name" value="cobB"/>
    <property type="match status" value="1"/>
</dbReference>
<proteinExistence type="inferred from homology"/>
<evidence type="ECO:0000313" key="10">
    <source>
        <dbReference type="EMBL" id="MTS52729.1"/>
    </source>
</evidence>
<sequence>MIECMLAAPSSGSGKTALACALLAALQKRGLAPCAFKCGPDYIDPMFHRSVLGVESHNLDLFLCGEDAARALYARHAAGHGAAVVEGVMGFYDGVGGVTARASAWHVARTLDLPVLLVLRPRGASLTLAAQVRGLLAFRQPSHIAGILLNDCSAMLAQSLAPMLEQETGVPVLGYLPHMPEAVFGSRHLGLYTAAEIDGLAARIGALAAQLEQSVDMPRLLALCGRRTADGAGRERKAPAQGGAPARKQAARIAVARDEAFCFSYAETLESLRDAGAELVFFSPVHDAALPGGAGGLYLPGGYPELYAGQLSQNAAMRRAVRRAVEAGLPTVAECGGFLYLGQSLEGEDGAVHPMAGALPGAGVRRQKLVRFGYAQLTARADSLLLRAGETVPVHEFHYWDSTENGAAFNAQKPATGRSWTCGFAGPALYAAFPHLYFAGRPQLAERFVRAAAAFQSGR</sequence>
<evidence type="ECO:0000256" key="2">
    <source>
        <dbReference type="ARBA" id="ARBA00022598"/>
    </source>
</evidence>
<dbReference type="InterPro" id="IPR029062">
    <property type="entry name" value="Class_I_gatase-like"/>
</dbReference>
<dbReference type="GO" id="GO:0042242">
    <property type="term" value="F:cobyrinic acid a,c-diamide synthase activity"/>
    <property type="evidence" value="ECO:0007669"/>
    <property type="project" value="UniProtKB-UniRule"/>
</dbReference>
<feature type="domain" description="CobQ/CobB/MinD/ParA nucleotide binding" evidence="8">
    <location>
        <begin position="5"/>
        <end position="180"/>
    </location>
</feature>
<dbReference type="SUPFAM" id="SSF52540">
    <property type="entry name" value="P-loop containing nucleoside triphosphate hydrolases"/>
    <property type="match status" value="1"/>
</dbReference>
<comment type="similarity">
    <text evidence="7">Belongs to the CobB/CbiA family.</text>
</comment>
<comment type="domain">
    <text evidence="7">Comprises of two domains. The C-terminal domain contains the binding site for glutamine and catalyzes the hydrolysis of this substrate to glutamate and ammonia. The N-terminal domain is anticipated to bind ATP and cobyrinate and catalyzes the ultimate synthesis of the diamide product. The ammonia produced via the glutaminase domain is probably translocated to the adjacent domain via a molecular tunnel, where it reacts with an activated intermediate.</text>
</comment>
<evidence type="ECO:0000256" key="5">
    <source>
        <dbReference type="ARBA" id="ARBA00022842"/>
    </source>
</evidence>
<accession>A0A6I3QA58</accession>
<dbReference type="NCBIfam" id="NF002204">
    <property type="entry name" value="PRK01077.1"/>
    <property type="match status" value="1"/>
</dbReference>
<dbReference type="Pfam" id="PF07685">
    <property type="entry name" value="GATase_3"/>
    <property type="match status" value="1"/>
</dbReference>
<protein>
    <recommendedName>
        <fullName evidence="7">Cobyrinate a,c-diamide synthase</fullName>
        <ecNumber evidence="7">6.3.5.11</ecNumber>
    </recommendedName>
    <alternativeName>
        <fullName evidence="7">Cobyrinic acid a,c-diamide synthetase</fullName>
    </alternativeName>
</protein>
<dbReference type="UniPathway" id="UPA00148">
    <property type="reaction ID" value="UER00231"/>
</dbReference>
<dbReference type="InterPro" id="IPR011698">
    <property type="entry name" value="GATase_3"/>
</dbReference>
<dbReference type="GO" id="GO:0009236">
    <property type="term" value="P:cobalamin biosynthetic process"/>
    <property type="evidence" value="ECO:0007669"/>
    <property type="project" value="UniProtKB-UniRule"/>
</dbReference>
<comment type="catalytic activity">
    <reaction evidence="7">
        <text>cob(II)yrinate + 2 L-glutamine + 2 ATP + 2 H2O = cob(II)yrinate a,c diamide + 2 L-glutamate + 2 ADP + 2 phosphate + 2 H(+)</text>
        <dbReference type="Rhea" id="RHEA:26289"/>
        <dbReference type="ChEBI" id="CHEBI:15377"/>
        <dbReference type="ChEBI" id="CHEBI:15378"/>
        <dbReference type="ChEBI" id="CHEBI:29985"/>
        <dbReference type="ChEBI" id="CHEBI:30616"/>
        <dbReference type="ChEBI" id="CHEBI:43474"/>
        <dbReference type="ChEBI" id="CHEBI:58359"/>
        <dbReference type="ChEBI" id="CHEBI:58537"/>
        <dbReference type="ChEBI" id="CHEBI:58894"/>
        <dbReference type="ChEBI" id="CHEBI:456216"/>
        <dbReference type="EC" id="6.3.5.11"/>
    </reaction>
</comment>
<comment type="pathway">
    <text evidence="7">Cofactor biosynthesis; adenosylcobalamin biosynthesis; cob(II)yrinate a,c-diamide from sirohydrochlorin (anaerobic route): step 10/10.</text>
</comment>
<dbReference type="HAMAP" id="MF_00027">
    <property type="entry name" value="CobB_CbiA"/>
    <property type="match status" value="1"/>
</dbReference>
<feature type="site" description="Increases nucleophilicity of active site Cys" evidence="7">
    <location>
        <position position="435"/>
    </location>
</feature>
<dbReference type="EMBL" id="WMZR01000022">
    <property type="protein sequence ID" value="MTS52729.1"/>
    <property type="molecule type" value="Genomic_DNA"/>
</dbReference>
<feature type="domain" description="CobB/CobQ-like glutamine amidotransferase" evidence="9">
    <location>
        <begin position="252"/>
        <end position="406"/>
    </location>
</feature>
<keyword evidence="2 7" id="KW-0436">Ligase</keyword>
<keyword evidence="4 7" id="KW-0067">ATP-binding</keyword>
<comment type="cofactor">
    <cofactor evidence="1 7">
        <name>Mg(2+)</name>
        <dbReference type="ChEBI" id="CHEBI:18420"/>
    </cofactor>
</comment>
<gene>
    <name evidence="7" type="primary">cbiA</name>
    <name evidence="10" type="ORF">GMD52_14480</name>
</gene>
<organism evidence="10 11">
    <name type="scientific">Ruthenibacterium lactatiformans</name>
    <dbReference type="NCBI Taxonomy" id="1550024"/>
    <lineage>
        <taxon>Bacteria</taxon>
        <taxon>Bacillati</taxon>
        <taxon>Bacillota</taxon>
        <taxon>Clostridia</taxon>
        <taxon>Eubacteriales</taxon>
        <taxon>Oscillospiraceae</taxon>
        <taxon>Ruthenibacterium</taxon>
    </lineage>
</organism>
<evidence type="ECO:0000256" key="6">
    <source>
        <dbReference type="ARBA" id="ARBA00022962"/>
    </source>
</evidence>
<reference evidence="10 11" key="1">
    <citation type="journal article" date="2019" name="Nat. Med.">
        <title>A library of human gut bacterial isolates paired with longitudinal multiomics data enables mechanistic microbiome research.</title>
        <authorList>
            <person name="Poyet M."/>
            <person name="Groussin M."/>
            <person name="Gibbons S.M."/>
            <person name="Avila-Pacheco J."/>
            <person name="Jiang X."/>
            <person name="Kearney S.M."/>
            <person name="Perrotta A.R."/>
            <person name="Berdy B."/>
            <person name="Zhao S."/>
            <person name="Lieberman T.D."/>
            <person name="Swanson P.K."/>
            <person name="Smith M."/>
            <person name="Roesemann S."/>
            <person name="Alexander J.E."/>
            <person name="Rich S.A."/>
            <person name="Livny J."/>
            <person name="Vlamakis H."/>
            <person name="Clish C."/>
            <person name="Bullock K."/>
            <person name="Deik A."/>
            <person name="Scott J."/>
            <person name="Pierce K.A."/>
            <person name="Xavier R.J."/>
            <person name="Alm E.J."/>
        </authorList>
    </citation>
    <scope>NUCLEOTIDE SEQUENCE [LARGE SCALE GENOMIC DNA]</scope>
    <source>
        <strain evidence="10 11">BIOML-A7</strain>
    </source>
</reference>
<dbReference type="Pfam" id="PF01656">
    <property type="entry name" value="CbiA"/>
    <property type="match status" value="1"/>
</dbReference>
<feature type="active site" description="Nucleophile" evidence="7">
    <location>
        <position position="335"/>
    </location>
</feature>
<dbReference type="PROSITE" id="PS51274">
    <property type="entry name" value="GATASE_COBBQ"/>
    <property type="match status" value="1"/>
</dbReference>
<keyword evidence="6 7" id="KW-0315">Glutamine amidotransferase</keyword>
<evidence type="ECO:0000313" key="11">
    <source>
        <dbReference type="Proteomes" id="UP000449193"/>
    </source>
</evidence>
<evidence type="ECO:0000256" key="3">
    <source>
        <dbReference type="ARBA" id="ARBA00022741"/>
    </source>
</evidence>
<keyword evidence="7" id="KW-0169">Cobalamin biosynthesis</keyword>
<dbReference type="InterPro" id="IPR027417">
    <property type="entry name" value="P-loop_NTPase"/>
</dbReference>
<dbReference type="Proteomes" id="UP000449193">
    <property type="component" value="Unassembled WGS sequence"/>
</dbReference>
<comment type="miscellaneous">
    <text evidence="7">The a and c carboxylates of cobyrinate are activated for nucleophilic attack via formation of a phosphorylated intermediate by ATP. CbiA catalyzes first the amidation of the c-carboxylate, and then that of the a-carboxylate.</text>
</comment>
<dbReference type="GO" id="GO:0005524">
    <property type="term" value="F:ATP binding"/>
    <property type="evidence" value="ECO:0007669"/>
    <property type="project" value="UniProtKB-UniRule"/>
</dbReference>
<dbReference type="CDD" id="cd03130">
    <property type="entry name" value="GATase1_CobB"/>
    <property type="match status" value="1"/>
</dbReference>
<dbReference type="SUPFAM" id="SSF52317">
    <property type="entry name" value="Class I glutamine amidotransferase-like"/>
    <property type="match status" value="1"/>
</dbReference>
<comment type="function">
    <text evidence="7">Catalyzes the ATP-dependent amidation of the two carboxylate groups at positions a and c of cobyrinate, using either L-glutamine or ammonia as the nitrogen source.</text>
</comment>
<evidence type="ECO:0000256" key="4">
    <source>
        <dbReference type="ARBA" id="ARBA00022840"/>
    </source>
</evidence>
<evidence type="ECO:0000256" key="7">
    <source>
        <dbReference type="HAMAP-Rule" id="MF_00027"/>
    </source>
</evidence>
<evidence type="ECO:0000259" key="8">
    <source>
        <dbReference type="Pfam" id="PF01656"/>
    </source>
</evidence>
<dbReference type="PANTHER" id="PTHR43873:SF1">
    <property type="entry name" value="COBYRINATE A,C-DIAMIDE SYNTHASE"/>
    <property type="match status" value="1"/>
</dbReference>
<keyword evidence="3 7" id="KW-0547">Nucleotide-binding</keyword>
<name>A0A6I3QA58_9FIRM</name>